<dbReference type="STRING" id="342668.A0A1B8GAV6"/>
<protein>
    <recommendedName>
        <fullName evidence="3">Sulfotransferase domain-containing protein</fullName>
    </recommendedName>
</protein>
<evidence type="ECO:0000313" key="2">
    <source>
        <dbReference type="Proteomes" id="UP000091956"/>
    </source>
</evidence>
<gene>
    <name evidence="1" type="ORF">VE01_08608</name>
</gene>
<dbReference type="Proteomes" id="UP000091956">
    <property type="component" value="Unassembled WGS sequence"/>
</dbReference>
<dbReference type="Gene3D" id="3.40.50.300">
    <property type="entry name" value="P-loop containing nucleotide triphosphate hydrolases"/>
    <property type="match status" value="1"/>
</dbReference>
<dbReference type="SUPFAM" id="SSF52540">
    <property type="entry name" value="P-loop containing nucleoside triphosphate hydrolases"/>
    <property type="match status" value="1"/>
</dbReference>
<dbReference type="RefSeq" id="XP_059319363.1">
    <property type="nucleotide sequence ID" value="XM_059463981.1"/>
</dbReference>
<name>A0A1B8GAV6_9PEZI</name>
<reference evidence="2" key="2">
    <citation type="journal article" date="2018" name="Nat. Commun.">
        <title>Extreme sensitivity to ultraviolet light in the fungal pathogen causing white-nose syndrome of bats.</title>
        <authorList>
            <person name="Palmer J.M."/>
            <person name="Drees K.P."/>
            <person name="Foster J.T."/>
            <person name="Lindner D.L."/>
        </authorList>
    </citation>
    <scope>NUCLEOTIDE SEQUENCE [LARGE SCALE GENOMIC DNA]</scope>
    <source>
        <strain evidence="2">UAMH 10579</strain>
    </source>
</reference>
<dbReference type="InterPro" id="IPR027417">
    <property type="entry name" value="P-loop_NTPase"/>
</dbReference>
<dbReference type="PANTHER" id="PTHR48312">
    <property type="match status" value="1"/>
</dbReference>
<dbReference type="AlphaFoldDB" id="A0A1B8GAV6"/>
<reference evidence="1 2" key="1">
    <citation type="submission" date="2016-03" db="EMBL/GenBank/DDBJ databases">
        <title>Comparative genomics of Pseudogymnoascus destructans, the fungus causing white-nose syndrome of bats.</title>
        <authorList>
            <person name="Palmer J.M."/>
            <person name="Drees K.P."/>
            <person name="Foster J.T."/>
            <person name="Lindner D.L."/>
        </authorList>
    </citation>
    <scope>NUCLEOTIDE SEQUENCE [LARGE SCALE GENOMIC DNA]</scope>
    <source>
        <strain evidence="1 2">UAMH 10579</strain>
    </source>
</reference>
<accession>A0A1B8GAV6</accession>
<sequence length="324" mass="37392">MSTTQPQERKPVFLLSHPRTASNLFMKNFQSHPEVVPVEYPFINSFLFGTEAQCDRKGPERDAARIQFQENKEAPKSYHEAFKKLEEVIRRAGEQERVALVKEHIYAFLKPSVIDSNIETPRPPRATPQLQQNDAEVRISTNPTLLPDHFMLSVSPVFLIRHPALVFPSWYKISTSTFGADIDDCEFPVEVSFRWSRILYDWYLNTWSKATSNSPLNQHRKPAVIDADDTMSDRAALERLCQQLQLDPQQLSFEWQVAKTGFLPWLSSIQKSTGVDMSKLSKGVDTQQEFVKWEHEFGSHVAHKLLHFVELAMPDYEYLLAQRG</sequence>
<evidence type="ECO:0000313" key="1">
    <source>
        <dbReference type="EMBL" id="OBT92962.2"/>
    </source>
</evidence>
<evidence type="ECO:0008006" key="3">
    <source>
        <dbReference type="Google" id="ProtNLM"/>
    </source>
</evidence>
<proteinExistence type="predicted"/>
<keyword evidence="2" id="KW-1185">Reference proteome</keyword>
<organism evidence="1 2">
    <name type="scientific">Pseudogymnoascus verrucosus</name>
    <dbReference type="NCBI Taxonomy" id="342668"/>
    <lineage>
        <taxon>Eukaryota</taxon>
        <taxon>Fungi</taxon>
        <taxon>Dikarya</taxon>
        <taxon>Ascomycota</taxon>
        <taxon>Pezizomycotina</taxon>
        <taxon>Leotiomycetes</taxon>
        <taxon>Thelebolales</taxon>
        <taxon>Thelebolaceae</taxon>
        <taxon>Pseudogymnoascus</taxon>
    </lineage>
</organism>
<dbReference type="GeneID" id="28841994"/>
<dbReference type="PANTHER" id="PTHR48312:SF1">
    <property type="entry name" value="SULFOTRANSFERASE"/>
    <property type="match status" value="1"/>
</dbReference>
<dbReference type="EMBL" id="KV460259">
    <property type="protein sequence ID" value="OBT92962.2"/>
    <property type="molecule type" value="Genomic_DNA"/>
</dbReference>